<feature type="transmembrane region" description="Helical" evidence="1">
    <location>
        <begin position="32"/>
        <end position="61"/>
    </location>
</feature>
<sequence length="126" mass="13239">MDGGWRWLPGIVSISGGGGGGGGGGRGRRARLALVLICCSPVLLPLICLSLPVLCIASFCLRFRQWRRPAEIGEDVAAGFLEEGEEAEAAAAAAIEGRLLHRYLEDQLGLVKAVWDCDDGGDGEGF</sequence>
<organism evidence="2 3">
    <name type="scientific">Cocos nucifera</name>
    <name type="common">Coconut palm</name>
    <dbReference type="NCBI Taxonomy" id="13894"/>
    <lineage>
        <taxon>Eukaryota</taxon>
        <taxon>Viridiplantae</taxon>
        <taxon>Streptophyta</taxon>
        <taxon>Embryophyta</taxon>
        <taxon>Tracheophyta</taxon>
        <taxon>Spermatophyta</taxon>
        <taxon>Magnoliopsida</taxon>
        <taxon>Liliopsida</taxon>
        <taxon>Arecaceae</taxon>
        <taxon>Arecoideae</taxon>
        <taxon>Cocoseae</taxon>
        <taxon>Attaleinae</taxon>
        <taxon>Cocos</taxon>
    </lineage>
</organism>
<gene>
    <name evidence="2" type="ORF">COCNU_02G010970</name>
</gene>
<accession>A0A8K0MXF7</accession>
<dbReference type="Proteomes" id="UP000797356">
    <property type="component" value="Chromosome 2"/>
</dbReference>
<dbReference type="PANTHER" id="PTHR36322">
    <property type="entry name" value="TRANSMEMBRANE PROTEIN"/>
    <property type="match status" value="1"/>
</dbReference>
<keyword evidence="1" id="KW-0812">Transmembrane</keyword>
<evidence type="ECO:0000313" key="2">
    <source>
        <dbReference type="EMBL" id="KAG1331129.1"/>
    </source>
</evidence>
<dbReference type="AlphaFoldDB" id="A0A8K0MXF7"/>
<name>A0A8K0MXF7_COCNU</name>
<protein>
    <submittedName>
        <fullName evidence="2">Uncharacterized protein</fullName>
    </submittedName>
</protein>
<dbReference type="EMBL" id="CM017873">
    <property type="protein sequence ID" value="KAG1331129.1"/>
    <property type="molecule type" value="Genomic_DNA"/>
</dbReference>
<proteinExistence type="predicted"/>
<reference evidence="2" key="2">
    <citation type="submission" date="2019-07" db="EMBL/GenBank/DDBJ databases">
        <authorList>
            <person name="Yang Y."/>
            <person name="Bocs S."/>
            <person name="Baudouin L."/>
        </authorList>
    </citation>
    <scope>NUCLEOTIDE SEQUENCE</scope>
    <source>
        <tissue evidence="2">Spear leaf of Hainan Tall coconut</tissue>
    </source>
</reference>
<evidence type="ECO:0000256" key="1">
    <source>
        <dbReference type="SAM" id="Phobius"/>
    </source>
</evidence>
<dbReference type="PANTHER" id="PTHR36322:SF3">
    <property type="entry name" value="TRANSMEMBRANE PROTEIN"/>
    <property type="match status" value="1"/>
</dbReference>
<reference evidence="2" key="1">
    <citation type="journal article" date="2017" name="Gigascience">
        <title>The genome draft of coconut (Cocos nucifera).</title>
        <authorList>
            <person name="Xiao Y."/>
            <person name="Xu P."/>
            <person name="Fan H."/>
            <person name="Baudouin L."/>
            <person name="Xia W."/>
            <person name="Bocs S."/>
            <person name="Xu J."/>
            <person name="Li Q."/>
            <person name="Guo A."/>
            <person name="Zhou L."/>
            <person name="Li J."/>
            <person name="Wu Y."/>
            <person name="Ma Z."/>
            <person name="Armero A."/>
            <person name="Issali A.E."/>
            <person name="Liu N."/>
            <person name="Peng M."/>
            <person name="Yang Y."/>
        </authorList>
    </citation>
    <scope>NUCLEOTIDE SEQUENCE</scope>
    <source>
        <tissue evidence="2">Spear leaf of Hainan Tall coconut</tissue>
    </source>
</reference>
<keyword evidence="3" id="KW-1185">Reference proteome</keyword>
<keyword evidence="1" id="KW-1133">Transmembrane helix</keyword>
<comment type="caution">
    <text evidence="2">The sequence shown here is derived from an EMBL/GenBank/DDBJ whole genome shotgun (WGS) entry which is preliminary data.</text>
</comment>
<evidence type="ECO:0000313" key="3">
    <source>
        <dbReference type="Proteomes" id="UP000797356"/>
    </source>
</evidence>
<keyword evidence="1" id="KW-0472">Membrane</keyword>